<evidence type="ECO:0000256" key="3">
    <source>
        <dbReference type="SAM" id="MobiDB-lite"/>
    </source>
</evidence>
<comment type="similarity">
    <text evidence="1">Belongs to the ROK (NagC/XylR) family.</text>
</comment>
<dbReference type="PANTHER" id="PTHR18964">
    <property type="entry name" value="ROK (REPRESSOR, ORF, KINASE) FAMILY"/>
    <property type="match status" value="1"/>
</dbReference>
<dbReference type="InterPro" id="IPR049874">
    <property type="entry name" value="ROK_cs"/>
</dbReference>
<keyword evidence="5" id="KW-1185">Reference proteome</keyword>
<dbReference type="RefSeq" id="WP_240590105.1">
    <property type="nucleotide sequence ID" value="NZ_JAKUDL010000001.1"/>
</dbReference>
<dbReference type="Gene3D" id="3.30.420.40">
    <property type="match status" value="2"/>
</dbReference>
<accession>A0AAJ1BGM4</accession>
<evidence type="ECO:0000313" key="5">
    <source>
        <dbReference type="Proteomes" id="UP001297581"/>
    </source>
</evidence>
<dbReference type="AlphaFoldDB" id="A0AAJ1BGM4"/>
<proteinExistence type="inferred from homology"/>
<sequence length="370" mass="38545">MHYGLDIGGTKIAPAVFDASLGCIEQWQTATPVNDYDAFLAIVCEQVARADMLAAKRPGNEHDAAKGNTMLCLGSVGIALPGVIQADGRVLSSNVPCLNGRFVADDLARRLGRPVAIGNDCRCFTLSEAMLGAGRGHQRILGVILGTGLGGGICIDGKLILGAQCLAGEFGHLGLAASVVMRHQLPLFDCGCGLKGCAETYVSGTGLGRLYRHFGGAADTYQWLDAYRLGQMPAVQAFDAYVDALGSVLAGQILSMDPDCIVFGGGLSEVPEIMAAIPDATARHLFNGVSLPEFKVAEFGAVSGVRGAALLGRELMFGRELKMGQDLSAYSPELIANSPEPIANSPEPGVNSPEPEANCAQPTLLRGKAS</sequence>
<keyword evidence="2" id="KW-0119">Carbohydrate metabolism</keyword>
<dbReference type="Pfam" id="PF00480">
    <property type="entry name" value="ROK"/>
    <property type="match status" value="1"/>
</dbReference>
<dbReference type="PROSITE" id="PS01125">
    <property type="entry name" value="ROK"/>
    <property type="match status" value="1"/>
</dbReference>
<comment type="caution">
    <text evidence="4">The sequence shown here is derived from an EMBL/GenBank/DDBJ whole genome shotgun (WGS) entry which is preliminary data.</text>
</comment>
<evidence type="ECO:0000313" key="4">
    <source>
        <dbReference type="EMBL" id="MCH4293612.1"/>
    </source>
</evidence>
<name>A0AAJ1BGM4_9GAMM</name>
<reference evidence="4 5" key="1">
    <citation type="submission" date="2022-02" db="EMBL/GenBank/DDBJ databases">
        <title>The genome sequence of Shewanella sp. 3B26.</title>
        <authorList>
            <person name="Du J."/>
        </authorList>
    </citation>
    <scope>NUCLEOTIDE SEQUENCE [LARGE SCALE GENOMIC DNA]</scope>
    <source>
        <strain evidence="4 5">3B26</strain>
    </source>
</reference>
<dbReference type="EMBL" id="JAKUDL010000001">
    <property type="protein sequence ID" value="MCH4293612.1"/>
    <property type="molecule type" value="Genomic_DNA"/>
</dbReference>
<protein>
    <submittedName>
        <fullName evidence="4">ROK family protein</fullName>
    </submittedName>
</protein>
<dbReference type="InterPro" id="IPR000600">
    <property type="entry name" value="ROK"/>
</dbReference>
<feature type="region of interest" description="Disordered" evidence="3">
    <location>
        <begin position="336"/>
        <end position="370"/>
    </location>
</feature>
<organism evidence="4 5">
    <name type="scientific">Shewanella zhuhaiensis</name>
    <dbReference type="NCBI Taxonomy" id="2919576"/>
    <lineage>
        <taxon>Bacteria</taxon>
        <taxon>Pseudomonadati</taxon>
        <taxon>Pseudomonadota</taxon>
        <taxon>Gammaproteobacteria</taxon>
        <taxon>Alteromonadales</taxon>
        <taxon>Shewanellaceae</taxon>
        <taxon>Shewanella</taxon>
    </lineage>
</organism>
<dbReference type="PANTHER" id="PTHR18964:SF149">
    <property type="entry name" value="BIFUNCTIONAL UDP-N-ACETYLGLUCOSAMINE 2-EPIMERASE_N-ACETYLMANNOSAMINE KINASE"/>
    <property type="match status" value="1"/>
</dbReference>
<dbReference type="SUPFAM" id="SSF53067">
    <property type="entry name" value="Actin-like ATPase domain"/>
    <property type="match status" value="1"/>
</dbReference>
<evidence type="ECO:0000256" key="2">
    <source>
        <dbReference type="ARBA" id="ARBA00023277"/>
    </source>
</evidence>
<gene>
    <name evidence="4" type="ORF">MJ923_04745</name>
</gene>
<dbReference type="CDD" id="cd24057">
    <property type="entry name" value="ASKHA_NBD_ROK_NAGK"/>
    <property type="match status" value="1"/>
</dbReference>
<dbReference type="Proteomes" id="UP001297581">
    <property type="component" value="Unassembled WGS sequence"/>
</dbReference>
<evidence type="ECO:0000256" key="1">
    <source>
        <dbReference type="ARBA" id="ARBA00006479"/>
    </source>
</evidence>
<dbReference type="InterPro" id="IPR043129">
    <property type="entry name" value="ATPase_NBD"/>
</dbReference>